<evidence type="ECO:0000256" key="2">
    <source>
        <dbReference type="ARBA" id="ARBA00006759"/>
    </source>
</evidence>
<dbReference type="GO" id="GO:0016787">
    <property type="term" value="F:hydrolase activity"/>
    <property type="evidence" value="ECO:0007669"/>
    <property type="project" value="UniProtKB-KW"/>
</dbReference>
<dbReference type="InterPro" id="IPR035680">
    <property type="entry name" value="Clx_II_MBL"/>
</dbReference>
<name>A0A382EHD9_9ZZZZ</name>
<evidence type="ECO:0000313" key="7">
    <source>
        <dbReference type="EMBL" id="SVB50090.1"/>
    </source>
</evidence>
<evidence type="ECO:0000259" key="6">
    <source>
        <dbReference type="Pfam" id="PF00753"/>
    </source>
</evidence>
<evidence type="ECO:0000256" key="5">
    <source>
        <dbReference type="ARBA" id="ARBA00022833"/>
    </source>
</evidence>
<comment type="similarity">
    <text evidence="2">Belongs to the metallo-beta-lactamase superfamily. Glyoxalase II family.</text>
</comment>
<dbReference type="EMBL" id="UINC01044518">
    <property type="protein sequence ID" value="SVB50090.1"/>
    <property type="molecule type" value="Genomic_DNA"/>
</dbReference>
<accession>A0A382EHD9</accession>
<gene>
    <name evidence="7" type="ORF">METZ01_LOCUS202944</name>
</gene>
<feature type="domain" description="Metallo-beta-lactamase" evidence="6">
    <location>
        <begin position="41"/>
        <end position="85"/>
    </location>
</feature>
<dbReference type="CDD" id="cd07723">
    <property type="entry name" value="hydroxyacylglutathione_hydrolase_MBL-fold"/>
    <property type="match status" value="1"/>
</dbReference>
<comment type="cofactor">
    <cofactor evidence="1">
        <name>Zn(2+)</name>
        <dbReference type="ChEBI" id="CHEBI:29105"/>
    </cofactor>
</comment>
<dbReference type="PANTHER" id="PTHR43705">
    <property type="entry name" value="HYDROXYACYLGLUTATHIONE HYDROLASE"/>
    <property type="match status" value="1"/>
</dbReference>
<organism evidence="7">
    <name type="scientific">marine metagenome</name>
    <dbReference type="NCBI Taxonomy" id="408172"/>
    <lineage>
        <taxon>unclassified sequences</taxon>
        <taxon>metagenomes</taxon>
        <taxon>ecological metagenomes</taxon>
    </lineage>
</organism>
<keyword evidence="3" id="KW-0479">Metal-binding</keyword>
<dbReference type="Gene3D" id="3.60.15.10">
    <property type="entry name" value="Ribonuclease Z/Hydroxyacylglutathione hydrolase-like"/>
    <property type="match status" value="1"/>
</dbReference>
<dbReference type="InterPro" id="IPR001279">
    <property type="entry name" value="Metallo-B-lactamas"/>
</dbReference>
<evidence type="ECO:0000256" key="4">
    <source>
        <dbReference type="ARBA" id="ARBA00022801"/>
    </source>
</evidence>
<dbReference type="InterPro" id="IPR050110">
    <property type="entry name" value="Glyoxalase_II_hydrolase"/>
</dbReference>
<evidence type="ECO:0000256" key="3">
    <source>
        <dbReference type="ARBA" id="ARBA00022723"/>
    </source>
</evidence>
<keyword evidence="5" id="KW-0862">Zinc</keyword>
<dbReference type="Pfam" id="PF00753">
    <property type="entry name" value="Lactamase_B"/>
    <property type="match status" value="1"/>
</dbReference>
<protein>
    <recommendedName>
        <fullName evidence="6">Metallo-beta-lactamase domain-containing protein</fullName>
    </recommendedName>
</protein>
<dbReference type="GO" id="GO:0046872">
    <property type="term" value="F:metal ion binding"/>
    <property type="evidence" value="ECO:0007669"/>
    <property type="project" value="UniProtKB-KW"/>
</dbReference>
<evidence type="ECO:0000256" key="1">
    <source>
        <dbReference type="ARBA" id="ARBA00001947"/>
    </source>
</evidence>
<dbReference type="PANTHER" id="PTHR43705:SF1">
    <property type="entry name" value="HYDROXYACYLGLUTATHIONE HYDROLASE GLOB"/>
    <property type="match status" value="1"/>
</dbReference>
<keyword evidence="4" id="KW-0378">Hydrolase</keyword>
<dbReference type="AlphaFoldDB" id="A0A382EHD9"/>
<feature type="non-terminal residue" evidence="7">
    <location>
        <position position="116"/>
    </location>
</feature>
<dbReference type="SUPFAM" id="SSF56281">
    <property type="entry name" value="Metallo-hydrolase/oxidoreductase"/>
    <property type="match status" value="1"/>
</dbReference>
<proteinExistence type="inferred from homology"/>
<sequence>MSTLQVHQIPCLSDNYGYLIHDPDAGVTATIDTPQVGPINAALAETGWTLTHIMNTHHHFDHAGGNEELKDKWNCTIIGSRDDSERIPGIDIPVGDGDRFSFGNHDVQVFDVSGHT</sequence>
<reference evidence="7" key="1">
    <citation type="submission" date="2018-05" db="EMBL/GenBank/DDBJ databases">
        <authorList>
            <person name="Lanie J.A."/>
            <person name="Ng W.-L."/>
            <person name="Kazmierczak K.M."/>
            <person name="Andrzejewski T.M."/>
            <person name="Davidsen T.M."/>
            <person name="Wayne K.J."/>
            <person name="Tettelin H."/>
            <person name="Glass J.I."/>
            <person name="Rusch D."/>
            <person name="Podicherti R."/>
            <person name="Tsui H.-C.T."/>
            <person name="Winkler M.E."/>
        </authorList>
    </citation>
    <scope>NUCLEOTIDE SEQUENCE</scope>
</reference>
<dbReference type="InterPro" id="IPR036866">
    <property type="entry name" value="RibonucZ/Hydroxyglut_hydro"/>
</dbReference>